<dbReference type="SUPFAM" id="SSF52540">
    <property type="entry name" value="P-loop containing nucleoside triphosphate hydrolases"/>
    <property type="match status" value="1"/>
</dbReference>
<dbReference type="OrthoDB" id="9811176at2"/>
<dbReference type="EMBL" id="PRLP01000051">
    <property type="protein sequence ID" value="PPC76512.1"/>
    <property type="molecule type" value="Genomic_DNA"/>
</dbReference>
<dbReference type="Gene3D" id="3.40.50.300">
    <property type="entry name" value="P-loop containing nucleotide triphosphate hydrolases"/>
    <property type="match status" value="1"/>
</dbReference>
<reference evidence="1 2" key="1">
    <citation type="submission" date="2018-02" db="EMBL/GenBank/DDBJ databases">
        <title>novel marine gammaproteobacteria from coastal saline agro ecosystem.</title>
        <authorList>
            <person name="Krishnan R."/>
            <person name="Ramesh Kumar N."/>
        </authorList>
    </citation>
    <scope>NUCLEOTIDE SEQUENCE [LARGE SCALE GENOMIC DNA]</scope>
    <source>
        <strain evidence="1 2">228</strain>
    </source>
</reference>
<dbReference type="AlphaFoldDB" id="A0A2S5KP54"/>
<dbReference type="InterPro" id="IPR004596">
    <property type="entry name" value="Cell_div_suppressor_SulA"/>
</dbReference>
<comment type="caution">
    <text evidence="1">The sequence shown here is derived from an EMBL/GenBank/DDBJ whole genome shotgun (WGS) entry which is preliminary data.</text>
</comment>
<dbReference type="InterPro" id="IPR027417">
    <property type="entry name" value="P-loop_NTPase"/>
</dbReference>
<accession>A0A2S5KP54</accession>
<proteinExistence type="predicted"/>
<dbReference type="Pfam" id="PF03846">
    <property type="entry name" value="SulA"/>
    <property type="match status" value="1"/>
</dbReference>
<sequence>MLSSHTRATSILQLDHIANIRTLPPTTEYSGNHNNQAGITEVVVNQQRDGKELWLLPMLAQLNVDDRWFTWVAPPNNLEKDWLLTVGIDLNKCILLKPCRGHDVYNLSRRALRQGNCHLVVNWPEKEISSAEYEGLEQAALDGDSHCILIRTR</sequence>
<protein>
    <submittedName>
        <fullName evidence="1">Cell division inhibitor</fullName>
    </submittedName>
</protein>
<gene>
    <name evidence="1" type="ORF">C4K68_15340</name>
</gene>
<dbReference type="GO" id="GO:0009432">
    <property type="term" value="P:SOS response"/>
    <property type="evidence" value="ECO:0007669"/>
    <property type="project" value="InterPro"/>
</dbReference>
<dbReference type="GO" id="GO:0051782">
    <property type="term" value="P:negative regulation of cell division"/>
    <property type="evidence" value="ECO:0007669"/>
    <property type="project" value="InterPro"/>
</dbReference>
<name>A0A2S5KP54_9PROT</name>
<evidence type="ECO:0000313" key="1">
    <source>
        <dbReference type="EMBL" id="PPC76512.1"/>
    </source>
</evidence>
<evidence type="ECO:0000313" key="2">
    <source>
        <dbReference type="Proteomes" id="UP000238196"/>
    </source>
</evidence>
<organism evidence="1 2">
    <name type="scientific">Proteobacteria bacterium 228</name>
    <dbReference type="NCBI Taxonomy" id="2083153"/>
    <lineage>
        <taxon>Bacteria</taxon>
        <taxon>Pseudomonadati</taxon>
        <taxon>Pseudomonadota</taxon>
    </lineage>
</organism>
<dbReference type="Proteomes" id="UP000238196">
    <property type="component" value="Unassembled WGS sequence"/>
</dbReference>